<sequence length="148" mass="16612">MFSLKIVLPTYKLESYDYLQVGELQVSADVDTLSEGYAALKNQVGQLLKETQAENKIVVDLQNLQSEIDQKTITLKRVNKDLESARVQLKRLKKFLALLGISPSQYSLEIDDRVLQAVILDDEVVAAEADVDPIPFDSTSNSDNYSKF</sequence>
<dbReference type="RefSeq" id="WP_340517129.1">
    <property type="nucleotide sequence ID" value="NZ_JBBLXS010000123.1"/>
</dbReference>
<comment type="caution">
    <text evidence="2">The sequence shown here is derived from an EMBL/GenBank/DDBJ whole genome shotgun (WGS) entry which is preliminary data.</text>
</comment>
<dbReference type="Proteomes" id="UP001384579">
    <property type="component" value="Unassembled WGS sequence"/>
</dbReference>
<evidence type="ECO:0000313" key="2">
    <source>
        <dbReference type="EMBL" id="MEK0185486.1"/>
    </source>
</evidence>
<keyword evidence="1" id="KW-0175">Coiled coil</keyword>
<name>A0ABU8YM88_9CYAN</name>
<proteinExistence type="predicted"/>
<keyword evidence="3" id="KW-1185">Reference proteome</keyword>
<accession>A0ABU8YM88</accession>
<organism evidence="2 3">
    <name type="scientific">Microcoleus anatoxicus PTRS2</name>
    <dbReference type="NCBI Taxonomy" id="2705321"/>
    <lineage>
        <taxon>Bacteria</taxon>
        <taxon>Bacillati</taxon>
        <taxon>Cyanobacteriota</taxon>
        <taxon>Cyanophyceae</taxon>
        <taxon>Oscillatoriophycideae</taxon>
        <taxon>Oscillatoriales</taxon>
        <taxon>Microcoleaceae</taxon>
        <taxon>Microcoleus</taxon>
        <taxon>Microcoleus anatoxicus</taxon>
    </lineage>
</organism>
<gene>
    <name evidence="2" type="ORF">WMG39_11610</name>
</gene>
<dbReference type="EMBL" id="JBBLXS010000123">
    <property type="protein sequence ID" value="MEK0185486.1"/>
    <property type="molecule type" value="Genomic_DNA"/>
</dbReference>
<feature type="coiled-coil region" evidence="1">
    <location>
        <begin position="61"/>
        <end position="95"/>
    </location>
</feature>
<protein>
    <submittedName>
        <fullName evidence="2">Uncharacterized protein</fullName>
    </submittedName>
</protein>
<evidence type="ECO:0000313" key="3">
    <source>
        <dbReference type="Proteomes" id="UP001384579"/>
    </source>
</evidence>
<evidence type="ECO:0000256" key="1">
    <source>
        <dbReference type="SAM" id="Coils"/>
    </source>
</evidence>
<reference evidence="2 3" key="1">
    <citation type="journal article" date="2020" name="Harmful Algae">
        <title>Molecular and morphological characterization of a novel dihydroanatoxin-a producing Microcoleus species (cyanobacteria) from the Russian River, California, USA.</title>
        <authorList>
            <person name="Conklin K.Y."/>
            <person name="Stancheva R."/>
            <person name="Otten T.G."/>
            <person name="Fadness R."/>
            <person name="Boyer G.L."/>
            <person name="Read B."/>
            <person name="Zhang X."/>
            <person name="Sheath R.G."/>
        </authorList>
    </citation>
    <scope>NUCLEOTIDE SEQUENCE [LARGE SCALE GENOMIC DNA]</scope>
    <source>
        <strain evidence="2 3">PTRS2</strain>
    </source>
</reference>